<protein>
    <submittedName>
        <fullName evidence="5">ArsR family transcriptional regulator</fullName>
    </submittedName>
</protein>
<dbReference type="OrthoDB" id="3268605at2"/>
<keyword evidence="2" id="KW-0238">DNA-binding</keyword>
<dbReference type="EMBL" id="QGHB01000006">
    <property type="protein sequence ID" value="PWK85518.1"/>
    <property type="molecule type" value="Genomic_DNA"/>
</dbReference>
<gene>
    <name evidence="6" type="ORF">C8D87_103258</name>
    <name evidence="5" type="ORF">C8D88_106146</name>
</gene>
<dbReference type="PRINTS" id="PR00778">
    <property type="entry name" value="HTHARSR"/>
</dbReference>
<dbReference type="InterPro" id="IPR036388">
    <property type="entry name" value="WH-like_DNA-bd_sf"/>
</dbReference>
<dbReference type="PANTHER" id="PTHR43132">
    <property type="entry name" value="ARSENICAL RESISTANCE OPERON REPRESSOR ARSR-RELATED"/>
    <property type="match status" value="1"/>
</dbReference>
<dbReference type="GO" id="GO:0003700">
    <property type="term" value="F:DNA-binding transcription factor activity"/>
    <property type="evidence" value="ECO:0007669"/>
    <property type="project" value="InterPro"/>
</dbReference>
<dbReference type="NCBIfam" id="NF033788">
    <property type="entry name" value="HTH_metalloreg"/>
    <property type="match status" value="1"/>
</dbReference>
<comment type="caution">
    <text evidence="5">The sequence shown here is derived from an EMBL/GenBank/DDBJ whole genome shotgun (WGS) entry which is preliminary data.</text>
</comment>
<keyword evidence="1" id="KW-0805">Transcription regulation</keyword>
<dbReference type="SMART" id="SM00418">
    <property type="entry name" value="HTH_ARSR"/>
    <property type="match status" value="1"/>
</dbReference>
<evidence type="ECO:0000256" key="3">
    <source>
        <dbReference type="ARBA" id="ARBA00023163"/>
    </source>
</evidence>
<dbReference type="Proteomes" id="UP000246005">
    <property type="component" value="Unassembled WGS sequence"/>
</dbReference>
<evidence type="ECO:0000259" key="4">
    <source>
        <dbReference type="PROSITE" id="PS50987"/>
    </source>
</evidence>
<dbReference type="GO" id="GO:0003677">
    <property type="term" value="F:DNA binding"/>
    <property type="evidence" value="ECO:0007669"/>
    <property type="project" value="UniProtKB-KW"/>
</dbReference>
<sequence length="117" mass="12495">MGHGIDGRSTPPAQLDAESAATVAATLQALATPSRLRILTRLRHGACSVGELADAVEMEQSAVSHQLRLLRALGLVTGTRQGRSIVYNLYDNHVAMLLDEAVYHIEHLGLGVTDDVV</sequence>
<evidence type="ECO:0000256" key="2">
    <source>
        <dbReference type="ARBA" id="ARBA00023125"/>
    </source>
</evidence>
<dbReference type="EMBL" id="QLTT01000003">
    <property type="protein sequence ID" value="RAS66919.1"/>
    <property type="molecule type" value="Genomic_DNA"/>
</dbReference>
<evidence type="ECO:0000313" key="7">
    <source>
        <dbReference type="Proteomes" id="UP000246005"/>
    </source>
</evidence>
<dbReference type="RefSeq" id="WP_109638125.1">
    <property type="nucleotide sequence ID" value="NZ_QGHB01000006.1"/>
</dbReference>
<dbReference type="PANTHER" id="PTHR43132:SF6">
    <property type="entry name" value="HTH-TYPE TRANSCRIPTIONAL REPRESSOR CZRA"/>
    <property type="match status" value="1"/>
</dbReference>
<dbReference type="InterPro" id="IPR001845">
    <property type="entry name" value="HTH_ArsR_DNA-bd_dom"/>
</dbReference>
<evidence type="ECO:0000313" key="8">
    <source>
        <dbReference type="Proteomes" id="UP000248714"/>
    </source>
</evidence>
<dbReference type="CDD" id="cd00090">
    <property type="entry name" value="HTH_ARSR"/>
    <property type="match status" value="1"/>
</dbReference>
<evidence type="ECO:0000313" key="6">
    <source>
        <dbReference type="EMBL" id="RAS66919.1"/>
    </source>
</evidence>
<dbReference type="PROSITE" id="PS50987">
    <property type="entry name" value="HTH_ARSR_2"/>
    <property type="match status" value="1"/>
</dbReference>
<proteinExistence type="predicted"/>
<dbReference type="Pfam" id="PF01022">
    <property type="entry name" value="HTH_5"/>
    <property type="match status" value="1"/>
</dbReference>
<accession>A0A316HZW6</accession>
<dbReference type="InterPro" id="IPR051011">
    <property type="entry name" value="Metal_resp_trans_reg"/>
</dbReference>
<feature type="domain" description="HTH arsR-type" evidence="4">
    <location>
        <begin position="15"/>
        <end position="109"/>
    </location>
</feature>
<name>A0A316HZW6_9PSEU</name>
<dbReference type="Gene3D" id="1.10.10.10">
    <property type="entry name" value="Winged helix-like DNA-binding domain superfamily/Winged helix DNA-binding domain"/>
    <property type="match status" value="1"/>
</dbReference>
<keyword evidence="8" id="KW-1185">Reference proteome</keyword>
<dbReference type="AlphaFoldDB" id="A0A316HZW6"/>
<dbReference type="Proteomes" id="UP000248714">
    <property type="component" value="Unassembled WGS sequence"/>
</dbReference>
<keyword evidence="3" id="KW-0804">Transcription</keyword>
<evidence type="ECO:0000256" key="1">
    <source>
        <dbReference type="ARBA" id="ARBA00023015"/>
    </source>
</evidence>
<evidence type="ECO:0000313" key="5">
    <source>
        <dbReference type="EMBL" id="PWK85518.1"/>
    </source>
</evidence>
<dbReference type="InterPro" id="IPR036390">
    <property type="entry name" value="WH_DNA-bd_sf"/>
</dbReference>
<organism evidence="5 7">
    <name type="scientific">Lentzea atacamensis</name>
    <dbReference type="NCBI Taxonomy" id="531938"/>
    <lineage>
        <taxon>Bacteria</taxon>
        <taxon>Bacillati</taxon>
        <taxon>Actinomycetota</taxon>
        <taxon>Actinomycetes</taxon>
        <taxon>Pseudonocardiales</taxon>
        <taxon>Pseudonocardiaceae</taxon>
        <taxon>Lentzea</taxon>
    </lineage>
</organism>
<reference evidence="5 7" key="1">
    <citation type="submission" date="2018-05" db="EMBL/GenBank/DDBJ databases">
        <title>Genomic Encyclopedia of Type Strains, Phase IV (KMG-IV): sequencing the most valuable type-strain genomes for metagenomic binning, comparative biology and taxonomic classification.</title>
        <authorList>
            <person name="Goeker M."/>
        </authorList>
    </citation>
    <scope>NUCLEOTIDE SEQUENCE [LARGE SCALE GENOMIC DNA]</scope>
    <source>
        <strain evidence="6 8">DSM 45479</strain>
        <strain evidence="5 7">DSM 45480</strain>
    </source>
</reference>
<dbReference type="SUPFAM" id="SSF46785">
    <property type="entry name" value="Winged helix' DNA-binding domain"/>
    <property type="match status" value="1"/>
</dbReference>
<dbReference type="InterPro" id="IPR011991">
    <property type="entry name" value="ArsR-like_HTH"/>
</dbReference>